<dbReference type="Proteomes" id="UP000271974">
    <property type="component" value="Unassembled WGS sequence"/>
</dbReference>
<dbReference type="STRING" id="188477.A0A3S1AZD0"/>
<dbReference type="AlphaFoldDB" id="A0A3S1AZD0"/>
<protein>
    <submittedName>
        <fullName evidence="2">Uncharacterized protein</fullName>
    </submittedName>
</protein>
<sequence>MELRLLSSSTVLAVQIIIFIKLHVLVTSGHSVSGDQAQLASGSSQLVPSKDIAKEILALDPVQNVFSSVDELQGEPLQGQLSLDPAQLARWSSKLRSWAEKPSHGLKDTISESDNAPLDKRWREFNSFGKRSDGERDRDVFGVEGVDNYPGEWSKAAKDDWKGIEIPEKKWKEMSVWGKRDEIPEKKWKEMSVWGKRDEIPEKKWKEMSVWGKRDEIPEKKWKEMSVWGKRDEIPEKKWKEMSVWGKRDEIPEKKWKEMSVWGKRDETPDKKWKEMSVWGKRSGVAEKKWKEMSVWGKRDDNLVNKNWGKRSTALELSRIWKSMPVWDKRSFQLKPGHTFRRIQNMPNLENAWRKRPSWRTPGLTTWGKRASPAGLSAQEQRFQRQFHKVQDLLFGQEGQVQEHPQEDSAADKGPTAAQKRMEG</sequence>
<name>A0A3S1AZD0_ELYCH</name>
<comment type="caution">
    <text evidence="2">The sequence shown here is derived from an EMBL/GenBank/DDBJ whole genome shotgun (WGS) entry which is preliminary data.</text>
</comment>
<accession>A0A3S1AZD0</accession>
<keyword evidence="3" id="KW-1185">Reference proteome</keyword>
<dbReference type="OrthoDB" id="6090360at2759"/>
<evidence type="ECO:0000313" key="2">
    <source>
        <dbReference type="EMBL" id="RUS72157.1"/>
    </source>
</evidence>
<organism evidence="2 3">
    <name type="scientific">Elysia chlorotica</name>
    <name type="common">Eastern emerald elysia</name>
    <name type="synonym">Sea slug</name>
    <dbReference type="NCBI Taxonomy" id="188477"/>
    <lineage>
        <taxon>Eukaryota</taxon>
        <taxon>Metazoa</taxon>
        <taxon>Spiralia</taxon>
        <taxon>Lophotrochozoa</taxon>
        <taxon>Mollusca</taxon>
        <taxon>Gastropoda</taxon>
        <taxon>Heterobranchia</taxon>
        <taxon>Euthyneura</taxon>
        <taxon>Panpulmonata</taxon>
        <taxon>Sacoglossa</taxon>
        <taxon>Placobranchoidea</taxon>
        <taxon>Plakobranchidae</taxon>
        <taxon>Elysia</taxon>
    </lineage>
</organism>
<reference evidence="2 3" key="1">
    <citation type="submission" date="2019-01" db="EMBL/GenBank/DDBJ databases">
        <title>A draft genome assembly of the solar-powered sea slug Elysia chlorotica.</title>
        <authorList>
            <person name="Cai H."/>
            <person name="Li Q."/>
            <person name="Fang X."/>
            <person name="Li J."/>
            <person name="Curtis N.E."/>
            <person name="Altenburger A."/>
            <person name="Shibata T."/>
            <person name="Feng M."/>
            <person name="Maeda T."/>
            <person name="Schwartz J.A."/>
            <person name="Shigenobu S."/>
            <person name="Lundholm N."/>
            <person name="Nishiyama T."/>
            <person name="Yang H."/>
            <person name="Hasebe M."/>
            <person name="Li S."/>
            <person name="Pierce S.K."/>
            <person name="Wang J."/>
        </authorList>
    </citation>
    <scope>NUCLEOTIDE SEQUENCE [LARGE SCALE GENOMIC DNA]</scope>
    <source>
        <strain evidence="2">EC2010</strain>
        <tissue evidence="2">Whole organism of an adult</tissue>
    </source>
</reference>
<dbReference type="EMBL" id="RQTK01001104">
    <property type="protein sequence ID" value="RUS72157.1"/>
    <property type="molecule type" value="Genomic_DNA"/>
</dbReference>
<evidence type="ECO:0000313" key="3">
    <source>
        <dbReference type="Proteomes" id="UP000271974"/>
    </source>
</evidence>
<gene>
    <name evidence="2" type="ORF">EGW08_020084</name>
</gene>
<evidence type="ECO:0000256" key="1">
    <source>
        <dbReference type="SAM" id="MobiDB-lite"/>
    </source>
</evidence>
<proteinExistence type="predicted"/>
<feature type="region of interest" description="Disordered" evidence="1">
    <location>
        <begin position="394"/>
        <end position="424"/>
    </location>
</feature>